<dbReference type="GO" id="GO:0000785">
    <property type="term" value="C:chromatin"/>
    <property type="evidence" value="ECO:0007669"/>
    <property type="project" value="TreeGrafter"/>
</dbReference>
<dbReference type="GO" id="GO:0007062">
    <property type="term" value="P:sister chromatid cohesion"/>
    <property type="evidence" value="ECO:0007669"/>
    <property type="project" value="TreeGrafter"/>
</dbReference>
<proteinExistence type="inferred from homology"/>
<comment type="similarity">
    <text evidence="1">Belongs to the SCC3 family.</text>
</comment>
<dbReference type="PANTHER" id="PTHR11199:SF2">
    <property type="entry name" value="COHESIN SUBUNIT SA"/>
    <property type="match status" value="1"/>
</dbReference>
<dbReference type="GO" id="GO:0005634">
    <property type="term" value="C:nucleus"/>
    <property type="evidence" value="ECO:0007669"/>
    <property type="project" value="TreeGrafter"/>
</dbReference>
<dbReference type="InterPro" id="IPR039662">
    <property type="entry name" value="Cohesin_Scc3/SA"/>
</dbReference>
<organism evidence="4 5">
    <name type="scientific">Sphenodon punctatus</name>
    <name type="common">Tuatara</name>
    <name type="synonym">Hatteria punctata</name>
    <dbReference type="NCBI Taxonomy" id="8508"/>
    <lineage>
        <taxon>Eukaryota</taxon>
        <taxon>Metazoa</taxon>
        <taxon>Chordata</taxon>
        <taxon>Craniata</taxon>
        <taxon>Vertebrata</taxon>
        <taxon>Euteleostomi</taxon>
        <taxon>Lepidosauria</taxon>
        <taxon>Sphenodontia</taxon>
        <taxon>Sphenodontidae</taxon>
        <taxon>Sphenodon</taxon>
    </lineage>
</organism>
<evidence type="ECO:0000259" key="3">
    <source>
        <dbReference type="Pfam" id="PF08514"/>
    </source>
</evidence>
<reference evidence="4" key="2">
    <citation type="submission" date="2025-09" db="UniProtKB">
        <authorList>
            <consortium name="Ensembl"/>
        </authorList>
    </citation>
    <scope>IDENTIFICATION</scope>
</reference>
<dbReference type="GO" id="GO:0003682">
    <property type="term" value="F:chromatin binding"/>
    <property type="evidence" value="ECO:0007669"/>
    <property type="project" value="TreeGrafter"/>
</dbReference>
<accession>A0A8D0GJS2</accession>
<protein>
    <recommendedName>
        <fullName evidence="3">STAG domain-containing protein</fullName>
    </recommendedName>
</protein>
<evidence type="ECO:0000256" key="1">
    <source>
        <dbReference type="ARBA" id="ARBA00005486"/>
    </source>
</evidence>
<sequence>MVTAEMFQSLHNSDVMQKMTETFDEETGLQYKKFMAYPWILTVTWPVDMDNEDYPLIKPGPYWKKFKANFCEFTSVLIQQCQCSILYDRYLMDTVISLLTGLADSMVRAFRHTSTLAAMKLLTALVSVNLNLDVSKRNTQRLYEVEKKRITGKKTNNRLDQLERKRRQHEHKPLEIDNMMNAIFK</sequence>
<evidence type="ECO:0000313" key="5">
    <source>
        <dbReference type="Proteomes" id="UP000694392"/>
    </source>
</evidence>
<dbReference type="GO" id="GO:0008278">
    <property type="term" value="C:cohesin complex"/>
    <property type="evidence" value="ECO:0007669"/>
    <property type="project" value="TreeGrafter"/>
</dbReference>
<reference evidence="4" key="1">
    <citation type="submission" date="2025-08" db="UniProtKB">
        <authorList>
            <consortium name="Ensembl"/>
        </authorList>
    </citation>
    <scope>IDENTIFICATION</scope>
</reference>
<name>A0A8D0GJS2_SPHPU</name>
<dbReference type="Pfam" id="PF08514">
    <property type="entry name" value="STAG"/>
    <property type="match status" value="1"/>
</dbReference>
<evidence type="ECO:0000313" key="4">
    <source>
        <dbReference type="Ensembl" id="ENSSPUP00000007175.1"/>
    </source>
</evidence>
<keyword evidence="5" id="KW-1185">Reference proteome</keyword>
<dbReference type="AlphaFoldDB" id="A0A8D0GJS2"/>
<dbReference type="GeneTree" id="ENSGT00950000182972"/>
<dbReference type="Ensembl" id="ENSSPUT00000007647.1">
    <property type="protein sequence ID" value="ENSSPUP00000007175.1"/>
    <property type="gene ID" value="ENSSPUG00000005553.1"/>
</dbReference>
<evidence type="ECO:0000256" key="2">
    <source>
        <dbReference type="SAM" id="Coils"/>
    </source>
</evidence>
<dbReference type="Proteomes" id="UP000694392">
    <property type="component" value="Unplaced"/>
</dbReference>
<dbReference type="PANTHER" id="PTHR11199">
    <property type="entry name" value="STROMAL ANTIGEN"/>
    <property type="match status" value="1"/>
</dbReference>
<keyword evidence="2" id="KW-0175">Coiled coil</keyword>
<feature type="domain" description="STAG" evidence="3">
    <location>
        <begin position="53"/>
        <end position="165"/>
    </location>
</feature>
<feature type="coiled-coil region" evidence="2">
    <location>
        <begin position="145"/>
        <end position="172"/>
    </location>
</feature>
<dbReference type="InterPro" id="IPR013721">
    <property type="entry name" value="STAG"/>
</dbReference>